<evidence type="ECO:0000256" key="3">
    <source>
        <dbReference type="ARBA" id="ARBA00022884"/>
    </source>
</evidence>
<dbReference type="SUPFAM" id="SSF54928">
    <property type="entry name" value="RNA-binding domain, RBD"/>
    <property type="match status" value="3"/>
</dbReference>
<sequence>MVGAKSTGVKRQHREDDEFAIEDAPLVDAAASATAGKQPKSKRQRLGDSSSLFVRSLPPDATSESLTEFFSQHFPVKHAVVVSDPATKASRGYGFVTFADAEDTKEAQNKLNNVVWNKRKLRLEIAEARKRKPGTESEISESKAKRLAEQEEARRPPKLIIRNLPWSVKKPEHLAKLFSGFGKVKFADVPNDKGKLSGFGFITMRGRKNAEKALAAINGKEIDGRTIAVDWAVDKDTYQKQQQVEATQRKEAKAKAKEAKKNESGNKESNDAKDDEDELAGMTEAERDIAMFFKNTELESEKEEDSSDDSDDDSDSSTDKDDDTSEKAEDEDEWEDDISEEQEKPQKRITDNSSTVFVRNLPFSATDDTLKTFFGKFGAVRYARVVMDKTTDRPAGTGFVCFFNVPDSITCVKGAPRITAAPAHLSKKVRKSILTDESVDIDGKYTMDGRILQVTQAVSKDEATRMTNEGAQSRREKDKRRLFLLNEGALDQRSSLYRALTPSEIKMREASASQRKKLVQANPMLHISLTRLAVRNLPKSMGTKELKQLAREAVVGFATDVKEGRREPLSKEEKSRGVSESREAEQSRKARGKGIVKQAKIEFESIEGSKMPEKDGARSRGYGFIEYNSHRWALMGLRYLNGFQVDDTEGRKKRLIVEFAIENAQVVARRAQQGRNKPPQTAEAPTTEKKPFGRHDGKPNFKASDKDGRRDNKFNRRKSDQTPRKQDDTSNKQRNQVIARKMVMRKKKKAMRG</sequence>
<organism evidence="8 9">
    <name type="scientific">Ceratocystis fimbriata f. sp. platani</name>
    <dbReference type="NCBI Taxonomy" id="88771"/>
    <lineage>
        <taxon>Eukaryota</taxon>
        <taxon>Fungi</taxon>
        <taxon>Dikarya</taxon>
        <taxon>Ascomycota</taxon>
        <taxon>Pezizomycotina</taxon>
        <taxon>Sordariomycetes</taxon>
        <taxon>Hypocreomycetidae</taxon>
        <taxon>Microascales</taxon>
        <taxon>Ceratocystidaceae</taxon>
        <taxon>Ceratocystis</taxon>
    </lineage>
</organism>
<evidence type="ECO:0000313" key="8">
    <source>
        <dbReference type="EMBL" id="KKF95245.1"/>
    </source>
</evidence>
<feature type="compositionally biased region" description="Acidic residues" evidence="6">
    <location>
        <begin position="298"/>
        <end position="340"/>
    </location>
</feature>
<dbReference type="Gene3D" id="3.30.70.330">
    <property type="match status" value="4"/>
</dbReference>
<feature type="region of interest" description="Disordered" evidence="6">
    <location>
        <begin position="297"/>
        <end position="351"/>
    </location>
</feature>
<feature type="compositionally biased region" description="Basic and acidic residues" evidence="6">
    <location>
        <begin position="686"/>
        <end position="731"/>
    </location>
</feature>
<dbReference type="InterPro" id="IPR000504">
    <property type="entry name" value="RRM_dom"/>
</dbReference>
<keyword evidence="2" id="KW-0677">Repeat</keyword>
<proteinExistence type="predicted"/>
<evidence type="ECO:0000313" key="9">
    <source>
        <dbReference type="Proteomes" id="UP000034841"/>
    </source>
</evidence>
<gene>
    <name evidence="8" type="ORF">CFO_g2390</name>
</gene>
<evidence type="ECO:0000256" key="6">
    <source>
        <dbReference type="SAM" id="MobiDB-lite"/>
    </source>
</evidence>
<dbReference type="InterPro" id="IPR034808">
    <property type="entry name" value="Nop4p_RRM3"/>
</dbReference>
<evidence type="ECO:0000256" key="1">
    <source>
        <dbReference type="ARBA" id="ARBA00004123"/>
    </source>
</evidence>
<feature type="compositionally biased region" description="Basic and acidic residues" evidence="6">
    <location>
        <begin position="341"/>
        <end position="350"/>
    </location>
</feature>
<dbReference type="Proteomes" id="UP000034841">
    <property type="component" value="Unassembled WGS sequence"/>
</dbReference>
<dbReference type="PROSITE" id="PS50102">
    <property type="entry name" value="RRM"/>
    <property type="match status" value="4"/>
</dbReference>
<evidence type="ECO:0000259" key="7">
    <source>
        <dbReference type="PROSITE" id="PS50102"/>
    </source>
</evidence>
<feature type="region of interest" description="Disordered" evidence="6">
    <location>
        <begin position="669"/>
        <end position="753"/>
    </location>
</feature>
<evidence type="ECO:0000256" key="4">
    <source>
        <dbReference type="ARBA" id="ARBA00023242"/>
    </source>
</evidence>
<dbReference type="SMART" id="SM00360">
    <property type="entry name" value="RRM"/>
    <property type="match status" value="4"/>
</dbReference>
<keyword evidence="3 5" id="KW-0694">RNA-binding</keyword>
<dbReference type="GO" id="GO:0005730">
    <property type="term" value="C:nucleolus"/>
    <property type="evidence" value="ECO:0007669"/>
    <property type="project" value="TreeGrafter"/>
</dbReference>
<feature type="compositionally biased region" description="Basic and acidic residues" evidence="6">
    <location>
        <begin position="247"/>
        <end position="272"/>
    </location>
</feature>
<feature type="domain" description="RRM" evidence="7">
    <location>
        <begin position="50"/>
        <end position="128"/>
    </location>
</feature>
<dbReference type="GO" id="GO:0003729">
    <property type="term" value="F:mRNA binding"/>
    <property type="evidence" value="ECO:0007669"/>
    <property type="project" value="TreeGrafter"/>
</dbReference>
<feature type="domain" description="RRM" evidence="7">
    <location>
        <begin position="157"/>
        <end position="234"/>
    </location>
</feature>
<dbReference type="InterPro" id="IPR051945">
    <property type="entry name" value="RRM_MRD1_RNA_proc_ribogen"/>
</dbReference>
<feature type="region of interest" description="Disordered" evidence="6">
    <location>
        <begin position="562"/>
        <end position="595"/>
    </location>
</feature>
<dbReference type="PANTHER" id="PTHR48039:SF5">
    <property type="entry name" value="RNA-BINDING PROTEIN 28"/>
    <property type="match status" value="1"/>
</dbReference>
<dbReference type="EMBL" id="LBBL01000108">
    <property type="protein sequence ID" value="KKF95245.1"/>
    <property type="molecule type" value="Genomic_DNA"/>
</dbReference>
<accession>A0A0F8B4J3</accession>
<dbReference type="Pfam" id="PF00076">
    <property type="entry name" value="RRM_1"/>
    <property type="match status" value="4"/>
</dbReference>
<feature type="region of interest" description="Disordered" evidence="6">
    <location>
        <begin position="130"/>
        <end position="152"/>
    </location>
</feature>
<feature type="region of interest" description="Disordered" evidence="6">
    <location>
        <begin position="242"/>
        <end position="278"/>
    </location>
</feature>
<evidence type="ECO:0000256" key="5">
    <source>
        <dbReference type="PROSITE-ProRule" id="PRU00176"/>
    </source>
</evidence>
<feature type="compositionally biased region" description="Basic and acidic residues" evidence="6">
    <location>
        <begin position="562"/>
        <end position="588"/>
    </location>
</feature>
<feature type="compositionally biased region" description="Basic residues" evidence="6">
    <location>
        <begin position="742"/>
        <end position="753"/>
    </location>
</feature>
<dbReference type="AlphaFoldDB" id="A0A0F8B4J3"/>
<dbReference type="OrthoDB" id="267048at2759"/>
<dbReference type="InterPro" id="IPR035979">
    <property type="entry name" value="RBD_domain_sf"/>
</dbReference>
<keyword evidence="9" id="KW-1185">Reference proteome</keyword>
<feature type="domain" description="RRM" evidence="7">
    <location>
        <begin position="354"/>
        <end position="459"/>
    </location>
</feature>
<dbReference type="InterPro" id="IPR012677">
    <property type="entry name" value="Nucleotide-bd_a/b_plait_sf"/>
</dbReference>
<dbReference type="FunFam" id="3.30.70.330:FF:000406">
    <property type="entry name" value="Related to Nucleolar protein NOP4"/>
    <property type="match status" value="1"/>
</dbReference>
<evidence type="ECO:0000256" key="2">
    <source>
        <dbReference type="ARBA" id="ARBA00022737"/>
    </source>
</evidence>
<dbReference type="CDD" id="cd12676">
    <property type="entry name" value="RRM3_Nop4p"/>
    <property type="match status" value="1"/>
</dbReference>
<keyword evidence="4" id="KW-0539">Nucleus</keyword>
<feature type="region of interest" description="Disordered" evidence="6">
    <location>
        <begin position="1"/>
        <end position="52"/>
    </location>
</feature>
<reference evidence="8 9" key="1">
    <citation type="submission" date="2015-04" db="EMBL/GenBank/DDBJ databases">
        <title>Genome sequence of Ceratocystis platani, a major pathogen of plane trees.</title>
        <authorList>
            <person name="Belbahri L."/>
        </authorList>
    </citation>
    <scope>NUCLEOTIDE SEQUENCE [LARGE SCALE GENOMIC DNA]</scope>
    <source>
        <strain evidence="8 9">CFO</strain>
    </source>
</reference>
<dbReference type="PANTHER" id="PTHR48039">
    <property type="entry name" value="RNA-BINDING MOTIF PROTEIN 14B"/>
    <property type="match status" value="1"/>
</dbReference>
<comment type="caution">
    <text evidence="8">The sequence shown here is derived from an EMBL/GenBank/DDBJ whole genome shotgun (WGS) entry which is preliminary data.</text>
</comment>
<comment type="subcellular location">
    <subcellularLocation>
        <location evidence="1">Nucleus</location>
    </subcellularLocation>
</comment>
<name>A0A0F8B4J3_CERFI</name>
<protein>
    <submittedName>
        <fullName evidence="8">Putative RNA-binding protein C4F6.14</fullName>
    </submittedName>
</protein>
<feature type="compositionally biased region" description="Basic and acidic residues" evidence="6">
    <location>
        <begin position="140"/>
        <end position="152"/>
    </location>
</feature>
<feature type="domain" description="RRM" evidence="7">
    <location>
        <begin position="530"/>
        <end position="662"/>
    </location>
</feature>